<dbReference type="EMBL" id="LR778175">
    <property type="protein sequence ID" value="CAB1274200.1"/>
    <property type="molecule type" value="Genomic_DNA"/>
</dbReference>
<dbReference type="GO" id="GO:0070401">
    <property type="term" value="F:NADP+ binding"/>
    <property type="evidence" value="ECO:0007669"/>
    <property type="project" value="UniProtKB-ARBA"/>
</dbReference>
<dbReference type="InterPro" id="IPR024072">
    <property type="entry name" value="DHFR-like_dom_sf"/>
</dbReference>
<evidence type="ECO:0000313" key="12">
    <source>
        <dbReference type="Proteomes" id="UP000516072"/>
    </source>
</evidence>
<dbReference type="PRINTS" id="PR00070">
    <property type="entry name" value="DHFR"/>
</dbReference>
<evidence type="ECO:0000259" key="10">
    <source>
        <dbReference type="PROSITE" id="PS51330"/>
    </source>
</evidence>
<dbReference type="PANTHER" id="PTHR48069">
    <property type="entry name" value="DIHYDROFOLATE REDUCTASE"/>
    <property type="match status" value="1"/>
</dbReference>
<sequence>MAISLVVAMDNNCLIGNQNKLPWKLPADLKYFRKLTIGKSVLMGRKTYESIGHPLEGRENIILTNNSRYIVKKCTIINSLKDVLQIAQEKKLMVIGGASIYEQMLTYAQNIYLTHIHGEFHGDSWFPYFDKKVWSEVWKESYHPNERNPYSYDFIKLVKLA</sequence>
<dbReference type="GO" id="GO:0046452">
    <property type="term" value="P:dihydrofolate metabolic process"/>
    <property type="evidence" value="ECO:0007669"/>
    <property type="project" value="TreeGrafter"/>
</dbReference>
<dbReference type="UniPathway" id="UPA00077">
    <property type="reaction ID" value="UER00158"/>
</dbReference>
<dbReference type="EC" id="1.5.1.3" evidence="3 8"/>
<reference evidence="11 12" key="1">
    <citation type="submission" date="2020-03" db="EMBL/GenBank/DDBJ databases">
        <authorList>
            <person name="Picone N."/>
        </authorList>
    </citation>
    <scope>NUCLEOTIDE SEQUENCE [LARGE SCALE GENOMIC DNA]</scope>
    <source>
        <strain evidence="11">NSCAC1</strain>
    </source>
</reference>
<evidence type="ECO:0000256" key="6">
    <source>
        <dbReference type="ARBA" id="ARBA00023002"/>
    </source>
</evidence>
<dbReference type="PROSITE" id="PS00075">
    <property type="entry name" value="DHFR_1"/>
    <property type="match status" value="1"/>
</dbReference>
<dbReference type="RefSeq" id="WP_197744462.1">
    <property type="nucleotide sequence ID" value="NZ_LR778175.1"/>
</dbReference>
<keyword evidence="6 8" id="KW-0560">Oxidoreductase</keyword>
<dbReference type="KEGG" id="ntg:NSCAC_0050"/>
<dbReference type="InterPro" id="IPR012259">
    <property type="entry name" value="DHFR"/>
</dbReference>
<comment type="catalytic activity">
    <reaction evidence="8">
        <text>(6S)-5,6,7,8-tetrahydrofolate + NADP(+) = 7,8-dihydrofolate + NADPH + H(+)</text>
        <dbReference type="Rhea" id="RHEA:15009"/>
        <dbReference type="ChEBI" id="CHEBI:15378"/>
        <dbReference type="ChEBI" id="CHEBI:57451"/>
        <dbReference type="ChEBI" id="CHEBI:57453"/>
        <dbReference type="ChEBI" id="CHEBI:57783"/>
        <dbReference type="ChEBI" id="CHEBI:58349"/>
        <dbReference type="EC" id="1.5.1.3"/>
    </reaction>
</comment>
<dbReference type="PANTHER" id="PTHR48069:SF3">
    <property type="entry name" value="DIHYDROFOLATE REDUCTASE"/>
    <property type="match status" value="1"/>
</dbReference>
<organism evidence="11 12">
    <name type="scientific">Candidatus Nitrosacidococcus tergens</name>
    <dbReference type="NCBI Taxonomy" id="553981"/>
    <lineage>
        <taxon>Bacteria</taxon>
        <taxon>Pseudomonadati</taxon>
        <taxon>Pseudomonadota</taxon>
        <taxon>Gammaproteobacteria</taxon>
        <taxon>Chromatiales</taxon>
        <taxon>Chromatiaceae</taxon>
        <taxon>Candidatus Nitrosacidococcus</taxon>
    </lineage>
</organism>
<dbReference type="SUPFAM" id="SSF53597">
    <property type="entry name" value="Dihydrofolate reductase-like"/>
    <property type="match status" value="1"/>
</dbReference>
<dbReference type="Pfam" id="PF00186">
    <property type="entry name" value="DHFR_1"/>
    <property type="match status" value="1"/>
</dbReference>
<evidence type="ECO:0000256" key="2">
    <source>
        <dbReference type="ARBA" id="ARBA00009539"/>
    </source>
</evidence>
<feature type="domain" description="DHFR" evidence="10">
    <location>
        <begin position="2"/>
        <end position="159"/>
    </location>
</feature>
<protein>
    <recommendedName>
        <fullName evidence="3 8">Dihydrofolate reductase</fullName>
        <ecNumber evidence="3 8">1.5.1.3</ecNumber>
    </recommendedName>
</protein>
<dbReference type="GO" id="GO:0005829">
    <property type="term" value="C:cytosol"/>
    <property type="evidence" value="ECO:0007669"/>
    <property type="project" value="TreeGrafter"/>
</dbReference>
<dbReference type="Gene3D" id="3.40.430.10">
    <property type="entry name" value="Dihydrofolate Reductase, subunit A"/>
    <property type="match status" value="1"/>
</dbReference>
<dbReference type="PROSITE" id="PS51330">
    <property type="entry name" value="DHFR_2"/>
    <property type="match status" value="1"/>
</dbReference>
<evidence type="ECO:0000256" key="7">
    <source>
        <dbReference type="ARBA" id="ARBA00025067"/>
    </source>
</evidence>
<keyword evidence="5 8" id="KW-0521">NADP</keyword>
<evidence type="ECO:0000256" key="9">
    <source>
        <dbReference type="RuleBase" id="RU004474"/>
    </source>
</evidence>
<evidence type="ECO:0000256" key="5">
    <source>
        <dbReference type="ARBA" id="ARBA00022857"/>
    </source>
</evidence>
<evidence type="ECO:0000256" key="8">
    <source>
        <dbReference type="PIRNR" id="PIRNR000194"/>
    </source>
</evidence>
<dbReference type="GO" id="GO:0046655">
    <property type="term" value="P:folic acid metabolic process"/>
    <property type="evidence" value="ECO:0007669"/>
    <property type="project" value="TreeGrafter"/>
</dbReference>
<dbReference type="FunFam" id="3.40.430.10:FF:000001">
    <property type="entry name" value="Dihydrofolate reductase"/>
    <property type="match status" value="1"/>
</dbReference>
<comment type="pathway">
    <text evidence="1 8">Cofactor biosynthesis; tetrahydrofolate biosynthesis; 5,6,7,8-tetrahydrofolate from 7,8-dihydrofolate: step 1/1.</text>
</comment>
<dbReference type="GO" id="GO:0046654">
    <property type="term" value="P:tetrahydrofolate biosynthetic process"/>
    <property type="evidence" value="ECO:0007669"/>
    <property type="project" value="UniProtKB-UniPathway"/>
</dbReference>
<evidence type="ECO:0000256" key="4">
    <source>
        <dbReference type="ARBA" id="ARBA00022563"/>
    </source>
</evidence>
<dbReference type="Proteomes" id="UP000516072">
    <property type="component" value="Chromosome"/>
</dbReference>
<gene>
    <name evidence="11" type="primary">dfrA</name>
    <name evidence="11" type="ORF">NSCAC_0050</name>
</gene>
<dbReference type="CDD" id="cd00209">
    <property type="entry name" value="DHFR"/>
    <property type="match status" value="1"/>
</dbReference>
<keyword evidence="4 8" id="KW-0554">One-carbon metabolism</keyword>
<evidence type="ECO:0000256" key="3">
    <source>
        <dbReference type="ARBA" id="ARBA00012856"/>
    </source>
</evidence>
<dbReference type="InterPro" id="IPR001796">
    <property type="entry name" value="DHFR_dom"/>
</dbReference>
<evidence type="ECO:0000256" key="1">
    <source>
        <dbReference type="ARBA" id="ARBA00004903"/>
    </source>
</evidence>
<dbReference type="AlphaFoldDB" id="A0A7G1Q7S8"/>
<name>A0A7G1Q7S8_9GAMM</name>
<dbReference type="InterPro" id="IPR017925">
    <property type="entry name" value="DHFR_CS"/>
</dbReference>
<dbReference type="GO" id="GO:0006730">
    <property type="term" value="P:one-carbon metabolic process"/>
    <property type="evidence" value="ECO:0007669"/>
    <property type="project" value="UniProtKB-KW"/>
</dbReference>
<accession>A0A7G1Q7S8</accession>
<keyword evidence="12" id="KW-1185">Reference proteome</keyword>
<dbReference type="PIRSF" id="PIRSF000194">
    <property type="entry name" value="DHFR"/>
    <property type="match status" value="1"/>
</dbReference>
<dbReference type="GO" id="GO:0004146">
    <property type="term" value="F:dihydrofolate reductase activity"/>
    <property type="evidence" value="ECO:0007669"/>
    <property type="project" value="UniProtKB-EC"/>
</dbReference>
<evidence type="ECO:0000313" key="11">
    <source>
        <dbReference type="EMBL" id="CAB1274200.1"/>
    </source>
</evidence>
<proteinExistence type="inferred from homology"/>
<comment type="function">
    <text evidence="7 8">Key enzyme in folate metabolism. Catalyzes an essential reaction for de novo glycine and purine synthesis, and for DNA precursor synthesis.</text>
</comment>
<comment type="similarity">
    <text evidence="2 8 9">Belongs to the dihydrofolate reductase family.</text>
</comment>